<dbReference type="RefSeq" id="XP_070916362.1">
    <property type="nucleotide sequence ID" value="XM_071060261.1"/>
</dbReference>
<dbReference type="PANTHER" id="PTHR24126">
    <property type="entry name" value="ANKYRIN REPEAT, PH AND SEC7 DOMAIN CONTAINING PROTEIN SECG-RELATED"/>
    <property type="match status" value="1"/>
</dbReference>
<evidence type="ECO:0000256" key="3">
    <source>
        <dbReference type="PROSITE-ProRule" id="PRU00023"/>
    </source>
</evidence>
<feature type="repeat" description="ANK" evidence="3">
    <location>
        <begin position="182"/>
        <end position="214"/>
    </location>
</feature>
<keyword evidence="2 3" id="KW-0040">ANK repeat</keyword>
<keyword evidence="6" id="KW-1185">Reference proteome</keyword>
<dbReference type="EMBL" id="BAAFSV010000002">
    <property type="protein sequence ID" value="GAB1314631.1"/>
    <property type="molecule type" value="Genomic_DNA"/>
</dbReference>
<dbReference type="InterPro" id="IPR036770">
    <property type="entry name" value="Ankyrin_rpt-contain_sf"/>
</dbReference>
<feature type="repeat" description="ANK" evidence="3">
    <location>
        <begin position="122"/>
        <end position="154"/>
    </location>
</feature>
<evidence type="ECO:0000256" key="2">
    <source>
        <dbReference type="ARBA" id="ARBA00023043"/>
    </source>
</evidence>
<dbReference type="Gene3D" id="1.25.40.20">
    <property type="entry name" value="Ankyrin repeat-containing domain"/>
    <property type="match status" value="4"/>
</dbReference>
<dbReference type="PANTHER" id="PTHR24126:SF14">
    <property type="entry name" value="ANK_REP_REGION DOMAIN-CONTAINING PROTEIN"/>
    <property type="match status" value="1"/>
</dbReference>
<dbReference type="SUPFAM" id="SSF48403">
    <property type="entry name" value="Ankyrin repeat"/>
    <property type="match status" value="2"/>
</dbReference>
<gene>
    <name evidence="5" type="ORF">MFIFM68171_04841</name>
</gene>
<proteinExistence type="predicted"/>
<sequence>MENETKQATRLLQAQRALDRDGQPLSWLRHRFSSQAGNEFTYREVNRVLAEVIESDGSAGVVRALLALGADVNFVRRRNSNTWNKFTQRNHQGERSNVLLRATLRCRPETVEIVAAYADQENLDSVLHHAIIRGNLAVLRALLNHGASPVQLHDDFQNAVFNDNVELIRVLLSGHHLPCLACRSTSLRLAVENRSVHVLRLLLDHWADVNYGDAIALVKAVEISRPDIVAILLSAPVRPSPRSLDAAVGTLQGFIGEKDSAVNCTLLHLCLLAGSSGPETTRLITEGLVQVVKRGQIHLLGTILRHRRPPSQYEAVALIEAIRSEQLDVVAKLLEFKPSPTSLTLAISQTLNIAPKLRYEVARLLIDAGAQGPCVAEALVKIVHCLVANLRRGDKRSIKRDRSFFHLVLHDGKADVNFGNGEALQIAVRSSCVEVAEEIVAKEPSPDSLGAALSWAMDVPNPQKKQLLFEMLLRREINADAAGKALVSVLKEDPGNTSLVELLLTRASVNYNNGEVFVYAVRNFRLESFHLLLSQGMGYKALYTALLEALKAPRPDRAILFGELLSRLQLDHLNTALKHVVLEENVDLPLVKMLLDSGAESTHEDGICIRHAASNLDRGLLGLLSEYSGQSESIYTQAFAAIINRNKQWIAFEHVDVMDIMLRLGASRQVASRAMLEIVDHLVCQESQADLAKTLLGKLFAVNVDVNSGNGKAISIAASRGDPRLLSYLLANGATSSSATLALTAAIMAHHDEALLLQMIEIFAAQRYAVPDFNRSLPGMPPPVLLCLKSYGESVAILDSLVKAGCHLEATVPMQVCSETTEDEGEALGSAAEPVPVLMWALLQEGKLISSAVVGALLRHGADVSFTTSQSRTTPLLLAVKSGRRELVQLLLEAGAKASAKDALGHSALFYASRAGSADIVSLLLKSKPIVNDGSLHEASRGFHVEAMKLLVEAGHDPNYRSSKHGGRTALGEMAFKATVPHDTAVAEEALDLLSSVDASPLLKVHGKTVIFLALDNQNNEAITRILLDRMLYKTLNSHENTYQQGIYHYSPTMYITKSILLGPASQTLLQILKMHGGEDRFYATIEEPQPHDAVGLPEEIREYERHRRARERQRQLAEEEHAAALRREREKAQTALQLRDDEHSLELRHSDELSQQRRRHRGLDHQQAVQLGAEAHHAASAIRTSEANVASGIRWQHHNDDLAMLAQRRDADAAHRLRAHAQGLDERRDRARLAADHRALRHAQSLAQLRDVQRQKWAGTEDRNRQQLEFENVRMVQEYEHRWRKEQLARGRREEEERILAEREGLKRAGVREKHDMKMTELRTQRGNIIGQVNLEELRRWQASQRGVAAVAGPERKLLT</sequence>
<dbReference type="SMART" id="SM00248">
    <property type="entry name" value="ANK"/>
    <property type="match status" value="11"/>
</dbReference>
<feature type="compositionally biased region" description="Basic and acidic residues" evidence="4">
    <location>
        <begin position="1141"/>
        <end position="1156"/>
    </location>
</feature>
<evidence type="ECO:0000256" key="1">
    <source>
        <dbReference type="ARBA" id="ARBA00022737"/>
    </source>
</evidence>
<keyword evidence="1" id="KW-0677">Repeat</keyword>
<organism evidence="5 6">
    <name type="scientific">Madurella fahalii</name>
    <dbReference type="NCBI Taxonomy" id="1157608"/>
    <lineage>
        <taxon>Eukaryota</taxon>
        <taxon>Fungi</taxon>
        <taxon>Dikarya</taxon>
        <taxon>Ascomycota</taxon>
        <taxon>Pezizomycotina</taxon>
        <taxon>Sordariomycetes</taxon>
        <taxon>Sordariomycetidae</taxon>
        <taxon>Sordariales</taxon>
        <taxon>Sordariales incertae sedis</taxon>
        <taxon>Madurella</taxon>
    </lineage>
</organism>
<feature type="repeat" description="ANK" evidence="3">
    <location>
        <begin position="871"/>
        <end position="903"/>
    </location>
</feature>
<dbReference type="PROSITE" id="PS50088">
    <property type="entry name" value="ANK_REPEAT"/>
    <property type="match status" value="3"/>
</dbReference>
<feature type="region of interest" description="Disordered" evidence="4">
    <location>
        <begin position="1141"/>
        <end position="1166"/>
    </location>
</feature>
<dbReference type="PROSITE" id="PS50297">
    <property type="entry name" value="ANK_REP_REGION"/>
    <property type="match status" value="2"/>
</dbReference>
<accession>A0ABQ0GA73</accession>
<dbReference type="Proteomes" id="UP001628179">
    <property type="component" value="Unassembled WGS sequence"/>
</dbReference>
<protein>
    <submittedName>
        <fullName evidence="5">Uncharacterized protein</fullName>
    </submittedName>
</protein>
<name>A0ABQ0GA73_9PEZI</name>
<evidence type="ECO:0000313" key="5">
    <source>
        <dbReference type="EMBL" id="GAB1314631.1"/>
    </source>
</evidence>
<evidence type="ECO:0000313" key="6">
    <source>
        <dbReference type="Proteomes" id="UP001628179"/>
    </source>
</evidence>
<dbReference type="Pfam" id="PF12796">
    <property type="entry name" value="Ank_2"/>
    <property type="match status" value="1"/>
</dbReference>
<reference evidence="5 6" key="1">
    <citation type="submission" date="2024-09" db="EMBL/GenBank/DDBJ databases">
        <title>Itraconazole resistance in Madurella fahalii resulting from another homologue of gene encoding cytochrome P450 14-alpha sterol demethylase (CYP51).</title>
        <authorList>
            <person name="Yoshioka I."/>
            <person name="Fahal A.H."/>
            <person name="Kaneko S."/>
            <person name="Yaguchi T."/>
        </authorList>
    </citation>
    <scope>NUCLEOTIDE SEQUENCE [LARGE SCALE GENOMIC DNA]</scope>
    <source>
        <strain evidence="5 6">IFM 68171</strain>
    </source>
</reference>
<comment type="caution">
    <text evidence="5">The sequence shown here is derived from an EMBL/GenBank/DDBJ whole genome shotgun (WGS) entry which is preliminary data.</text>
</comment>
<dbReference type="InterPro" id="IPR002110">
    <property type="entry name" value="Ankyrin_rpt"/>
</dbReference>
<dbReference type="Pfam" id="PF00023">
    <property type="entry name" value="Ank"/>
    <property type="match status" value="1"/>
</dbReference>
<evidence type="ECO:0000256" key="4">
    <source>
        <dbReference type="SAM" id="MobiDB-lite"/>
    </source>
</evidence>
<dbReference type="GeneID" id="98175584"/>